<feature type="chain" id="PRO_5027007751" description="Acid shock protein" evidence="2">
    <location>
        <begin position="24"/>
        <end position="97"/>
    </location>
</feature>
<sequence length="97" mass="9780">MPQLRLLLIGSSVAALATTAAVAQISAQAPATQRSAPPTAPAAQGVQMPTPTRQAQAQQTLTAPAPHDPLAQKRNADAQANAGHGDPKKGTKGTQAQ</sequence>
<keyword evidence="4" id="KW-1185">Reference proteome</keyword>
<accession>A0A6J5DHC1</accession>
<feature type="compositionally biased region" description="Low complexity" evidence="1">
    <location>
        <begin position="49"/>
        <end position="65"/>
    </location>
</feature>
<reference evidence="3 4" key="1">
    <citation type="submission" date="2020-04" db="EMBL/GenBank/DDBJ databases">
        <authorList>
            <person name="De Canck E."/>
        </authorList>
    </citation>
    <scope>NUCLEOTIDE SEQUENCE [LARGE SCALE GENOMIC DNA]</scope>
    <source>
        <strain evidence="3 4">LMG 29542</strain>
    </source>
</reference>
<protein>
    <recommendedName>
        <fullName evidence="5">Acid shock protein</fullName>
    </recommendedName>
</protein>
<dbReference type="EMBL" id="CADIKH010000008">
    <property type="protein sequence ID" value="CAB3753303.1"/>
    <property type="molecule type" value="Genomic_DNA"/>
</dbReference>
<evidence type="ECO:0000256" key="2">
    <source>
        <dbReference type="SAM" id="SignalP"/>
    </source>
</evidence>
<evidence type="ECO:0000313" key="3">
    <source>
        <dbReference type="EMBL" id="CAB3753303.1"/>
    </source>
</evidence>
<dbReference type="RefSeq" id="WP_175226287.1">
    <property type="nucleotide sequence ID" value="NZ_CADIKH010000008.1"/>
</dbReference>
<proteinExistence type="predicted"/>
<gene>
    <name evidence="3" type="ORF">LMG29542_01988</name>
</gene>
<evidence type="ECO:0000313" key="4">
    <source>
        <dbReference type="Proteomes" id="UP000494363"/>
    </source>
</evidence>
<feature type="signal peptide" evidence="2">
    <location>
        <begin position="1"/>
        <end position="23"/>
    </location>
</feature>
<name>A0A6J5DHC1_9BURK</name>
<evidence type="ECO:0008006" key="5">
    <source>
        <dbReference type="Google" id="ProtNLM"/>
    </source>
</evidence>
<feature type="region of interest" description="Disordered" evidence="1">
    <location>
        <begin position="24"/>
        <end position="97"/>
    </location>
</feature>
<evidence type="ECO:0000256" key="1">
    <source>
        <dbReference type="SAM" id="MobiDB-lite"/>
    </source>
</evidence>
<dbReference type="Proteomes" id="UP000494363">
    <property type="component" value="Unassembled WGS sequence"/>
</dbReference>
<dbReference type="AlphaFoldDB" id="A0A6J5DHC1"/>
<organism evidence="3 4">
    <name type="scientific">Paraburkholderia humisilvae</name>
    <dbReference type="NCBI Taxonomy" id="627669"/>
    <lineage>
        <taxon>Bacteria</taxon>
        <taxon>Pseudomonadati</taxon>
        <taxon>Pseudomonadota</taxon>
        <taxon>Betaproteobacteria</taxon>
        <taxon>Burkholderiales</taxon>
        <taxon>Burkholderiaceae</taxon>
        <taxon>Paraburkholderia</taxon>
    </lineage>
</organism>
<keyword evidence="2" id="KW-0732">Signal</keyword>